<evidence type="ECO:0000313" key="10">
    <source>
        <dbReference type="Proteomes" id="UP000282106"/>
    </source>
</evidence>
<dbReference type="EMBL" id="RJVO01000006">
    <property type="protein sequence ID" value="ROH88738.1"/>
    <property type="molecule type" value="Genomic_DNA"/>
</dbReference>
<comment type="similarity">
    <text evidence="2">Belongs to the autoinducer-2 exporter (AI-2E) (TC 2.A.86) family.</text>
</comment>
<evidence type="ECO:0000256" key="5">
    <source>
        <dbReference type="ARBA" id="ARBA00022692"/>
    </source>
</evidence>
<keyword evidence="10" id="KW-1185">Reference proteome</keyword>
<dbReference type="AlphaFoldDB" id="A0A3N0V8V6"/>
<feature type="transmembrane region" description="Helical" evidence="8">
    <location>
        <begin position="212"/>
        <end position="236"/>
    </location>
</feature>
<dbReference type="PANTHER" id="PTHR21716">
    <property type="entry name" value="TRANSMEMBRANE PROTEIN"/>
    <property type="match status" value="1"/>
</dbReference>
<accession>A0A3N0V8V6</accession>
<dbReference type="Pfam" id="PF01594">
    <property type="entry name" value="AI-2E_transport"/>
    <property type="match status" value="1"/>
</dbReference>
<proteinExistence type="inferred from homology"/>
<feature type="transmembrane region" description="Helical" evidence="8">
    <location>
        <begin position="309"/>
        <end position="340"/>
    </location>
</feature>
<feature type="transmembrane region" description="Helical" evidence="8">
    <location>
        <begin position="277"/>
        <end position="297"/>
    </location>
</feature>
<gene>
    <name evidence="9" type="ORF">ED208_13060</name>
</gene>
<dbReference type="InterPro" id="IPR002549">
    <property type="entry name" value="AI-2E-like"/>
</dbReference>
<keyword evidence="4" id="KW-1003">Cell membrane</keyword>
<comment type="caution">
    <text evidence="9">The sequence shown here is derived from an EMBL/GenBank/DDBJ whole genome shotgun (WGS) entry which is preliminary data.</text>
</comment>
<dbReference type="FunCoup" id="A0A3N0V8V6">
    <property type="interactions" value="73"/>
</dbReference>
<keyword evidence="7 8" id="KW-0472">Membrane</keyword>
<feature type="transmembrane region" description="Helical" evidence="8">
    <location>
        <begin position="243"/>
        <end position="271"/>
    </location>
</feature>
<evidence type="ECO:0000313" key="9">
    <source>
        <dbReference type="EMBL" id="ROH88738.1"/>
    </source>
</evidence>
<dbReference type="GO" id="GO:0005886">
    <property type="term" value="C:plasma membrane"/>
    <property type="evidence" value="ECO:0007669"/>
    <property type="project" value="UniProtKB-SubCell"/>
</dbReference>
<keyword evidence="5 8" id="KW-0812">Transmembrane</keyword>
<comment type="subcellular location">
    <subcellularLocation>
        <location evidence="1">Cell membrane</location>
        <topology evidence="1">Multi-pass membrane protein</topology>
    </subcellularLocation>
</comment>
<protein>
    <submittedName>
        <fullName evidence="9">AI-2E family transporter</fullName>
    </submittedName>
</protein>
<sequence length="362" mass="38302">MSAPEPPLQQFEFVLRLAVALLLAVGCWLVLRPFFSAILFAAVIAVSTRPQYHWLRRRLGGRERSSALLACAIVSALVMLPAALIAASIGDALAWLLGLYDDWSRGGLPALPDWLLATPLLGPWLLDYWQQLARGELLASGTADYLAETLRGLALNSGRAAGNGLLQLALALLVLYYFYVEGDRLAERLHRLAGRIGGALGPELLGTARNTVVSVMVAIAGTAMAQAMVAVLGFSIAGVPAPLLLGAATFLLSMVPIGPPLIWGGAALWLFRQGDTGWAVFMVLYGLLCISTVDNVVKPFLISRGSHLPFVLTLLGVLGGLAAFGLIGLFLGPAILALAINLSSHWLALIRPAGADHDAPHT</sequence>
<dbReference type="RefSeq" id="WP_123212360.1">
    <property type="nucleotide sequence ID" value="NZ_RJVO01000006.1"/>
</dbReference>
<dbReference type="InParanoid" id="A0A3N0V8V6"/>
<name>A0A3N0V8V6_9GAMM</name>
<feature type="transmembrane region" description="Helical" evidence="8">
    <location>
        <begin position="20"/>
        <end position="46"/>
    </location>
</feature>
<keyword evidence="6 8" id="KW-1133">Transmembrane helix</keyword>
<reference evidence="9 10" key="1">
    <citation type="submission" date="2018-10" db="EMBL/GenBank/DDBJ databases">
        <authorList>
            <person name="Chen W.-M."/>
        </authorList>
    </citation>
    <scope>NUCLEOTIDE SEQUENCE [LARGE SCALE GENOMIC DNA]</scope>
    <source>
        <strain evidence="9 10">THS-13</strain>
    </source>
</reference>
<evidence type="ECO:0000256" key="7">
    <source>
        <dbReference type="ARBA" id="ARBA00023136"/>
    </source>
</evidence>
<evidence type="ECO:0000256" key="2">
    <source>
        <dbReference type="ARBA" id="ARBA00009773"/>
    </source>
</evidence>
<keyword evidence="3" id="KW-0813">Transport</keyword>
<dbReference type="PANTHER" id="PTHR21716:SF67">
    <property type="entry name" value="TRANSPORT PROTEIN YDIK-RELATED"/>
    <property type="match status" value="1"/>
</dbReference>
<evidence type="ECO:0000256" key="3">
    <source>
        <dbReference type="ARBA" id="ARBA00022448"/>
    </source>
</evidence>
<dbReference type="Proteomes" id="UP000282106">
    <property type="component" value="Unassembled WGS sequence"/>
</dbReference>
<organism evidence="9 10">
    <name type="scientific">Stagnimonas aquatica</name>
    <dbReference type="NCBI Taxonomy" id="2689987"/>
    <lineage>
        <taxon>Bacteria</taxon>
        <taxon>Pseudomonadati</taxon>
        <taxon>Pseudomonadota</taxon>
        <taxon>Gammaproteobacteria</taxon>
        <taxon>Nevskiales</taxon>
        <taxon>Nevskiaceae</taxon>
        <taxon>Stagnimonas</taxon>
    </lineage>
</organism>
<feature type="transmembrane region" description="Helical" evidence="8">
    <location>
        <begin position="160"/>
        <end position="179"/>
    </location>
</feature>
<evidence type="ECO:0000256" key="4">
    <source>
        <dbReference type="ARBA" id="ARBA00022475"/>
    </source>
</evidence>
<evidence type="ECO:0000256" key="6">
    <source>
        <dbReference type="ARBA" id="ARBA00022989"/>
    </source>
</evidence>
<feature type="transmembrane region" description="Helical" evidence="8">
    <location>
        <begin position="67"/>
        <end position="90"/>
    </location>
</feature>
<evidence type="ECO:0000256" key="1">
    <source>
        <dbReference type="ARBA" id="ARBA00004651"/>
    </source>
</evidence>
<evidence type="ECO:0000256" key="8">
    <source>
        <dbReference type="SAM" id="Phobius"/>
    </source>
</evidence>